<feature type="signal peptide" evidence="1">
    <location>
        <begin position="1"/>
        <end position="19"/>
    </location>
</feature>
<keyword evidence="1" id="KW-0732">Signal</keyword>
<protein>
    <submittedName>
        <fullName evidence="3">DUF19 domain-containing protein</fullName>
    </submittedName>
</protein>
<accession>A0AAV4P342</accession>
<evidence type="ECO:0000313" key="4">
    <source>
        <dbReference type="Proteomes" id="UP001054837"/>
    </source>
</evidence>
<name>A0AAV4P342_9ARAC</name>
<organism evidence="3 4">
    <name type="scientific">Caerostris darwini</name>
    <dbReference type="NCBI Taxonomy" id="1538125"/>
    <lineage>
        <taxon>Eukaryota</taxon>
        <taxon>Metazoa</taxon>
        <taxon>Ecdysozoa</taxon>
        <taxon>Arthropoda</taxon>
        <taxon>Chelicerata</taxon>
        <taxon>Arachnida</taxon>
        <taxon>Araneae</taxon>
        <taxon>Araneomorphae</taxon>
        <taxon>Entelegynae</taxon>
        <taxon>Araneoidea</taxon>
        <taxon>Araneidae</taxon>
        <taxon>Caerostris</taxon>
    </lineage>
</organism>
<dbReference type="Pfam" id="PF01579">
    <property type="entry name" value="DUF19"/>
    <property type="match status" value="1"/>
</dbReference>
<dbReference type="InterPro" id="IPR002542">
    <property type="entry name" value="T20D4.11-like_dom"/>
</dbReference>
<dbReference type="AlphaFoldDB" id="A0AAV4P342"/>
<evidence type="ECO:0000313" key="3">
    <source>
        <dbReference type="EMBL" id="GIX90410.1"/>
    </source>
</evidence>
<comment type="caution">
    <text evidence="3">The sequence shown here is derived from an EMBL/GenBank/DDBJ whole genome shotgun (WGS) entry which is preliminary data.</text>
</comment>
<dbReference type="EMBL" id="BPLQ01002246">
    <property type="protein sequence ID" value="GIX90410.1"/>
    <property type="molecule type" value="Genomic_DNA"/>
</dbReference>
<feature type="domain" description="T20D4.11-like" evidence="2">
    <location>
        <begin position="27"/>
        <end position="186"/>
    </location>
</feature>
<keyword evidence="4" id="KW-1185">Reference proteome</keyword>
<evidence type="ECO:0000256" key="1">
    <source>
        <dbReference type="SAM" id="SignalP"/>
    </source>
</evidence>
<feature type="chain" id="PRO_5043450320" evidence="1">
    <location>
        <begin position="20"/>
        <end position="205"/>
    </location>
</feature>
<evidence type="ECO:0000259" key="2">
    <source>
        <dbReference type="Pfam" id="PF01579"/>
    </source>
</evidence>
<reference evidence="3 4" key="1">
    <citation type="submission" date="2021-06" db="EMBL/GenBank/DDBJ databases">
        <title>Caerostris darwini draft genome.</title>
        <authorList>
            <person name="Kono N."/>
            <person name="Arakawa K."/>
        </authorList>
    </citation>
    <scope>NUCLEOTIDE SEQUENCE [LARGE SCALE GENOMIC DNA]</scope>
</reference>
<gene>
    <name evidence="3" type="primary">AVEN_40790_1</name>
    <name evidence="3" type="ORF">CDAR_499401</name>
</gene>
<sequence length="205" mass="22715">MQLKIVILLAILATVSVQGDEDCGEEKAGECVERLLATLLRDDDVTEEEVCSELRAVADCLRDAADECLGTTETPEIDEGLKELDDLLQQNCPTVSKRESDDLEECVKTMEDDIMDCIADSVADALESVMQSPESEVDENQLKCSMYNSVTTCIVDKIEAKCGEEAGLQMLEEMLDIPDEIKEACDSVSSLNNIFEYEIDKKKKK</sequence>
<proteinExistence type="predicted"/>
<dbReference type="Proteomes" id="UP001054837">
    <property type="component" value="Unassembled WGS sequence"/>
</dbReference>